<evidence type="ECO:0000259" key="6">
    <source>
        <dbReference type="PROSITE" id="PS51898"/>
    </source>
</evidence>
<dbReference type="CDD" id="cd01189">
    <property type="entry name" value="INT_ICEBs1_C_like"/>
    <property type="match status" value="1"/>
</dbReference>
<dbReference type="GO" id="GO:0003677">
    <property type="term" value="F:DNA binding"/>
    <property type="evidence" value="ECO:0007669"/>
    <property type="project" value="UniProtKB-KW"/>
</dbReference>
<dbReference type="PANTHER" id="PTHR30349:SF64">
    <property type="entry name" value="PROPHAGE INTEGRASE INTD-RELATED"/>
    <property type="match status" value="1"/>
</dbReference>
<comment type="caution">
    <text evidence="7">The sequence shown here is derived from an EMBL/GenBank/DDBJ whole genome shotgun (WGS) entry which is preliminary data.</text>
</comment>
<dbReference type="Proteomes" id="UP001141183">
    <property type="component" value="Unassembled WGS sequence"/>
</dbReference>
<dbReference type="EMBL" id="JAMRYU010000029">
    <property type="protein sequence ID" value="MDC4242333.1"/>
    <property type="molecule type" value="Genomic_DNA"/>
</dbReference>
<evidence type="ECO:0000313" key="8">
    <source>
        <dbReference type="Proteomes" id="UP001141183"/>
    </source>
</evidence>
<comment type="similarity">
    <text evidence="2">Belongs to the 'phage' integrase family.</text>
</comment>
<dbReference type="PANTHER" id="PTHR30349">
    <property type="entry name" value="PHAGE INTEGRASE-RELATED"/>
    <property type="match status" value="1"/>
</dbReference>
<keyword evidence="8" id="KW-1185">Reference proteome</keyword>
<organism evidence="7 8">
    <name type="scientific">Clostridium tertium</name>
    <dbReference type="NCBI Taxonomy" id="1559"/>
    <lineage>
        <taxon>Bacteria</taxon>
        <taxon>Bacillati</taxon>
        <taxon>Bacillota</taxon>
        <taxon>Clostridia</taxon>
        <taxon>Eubacteriales</taxon>
        <taxon>Clostridiaceae</taxon>
        <taxon>Clostridium</taxon>
    </lineage>
</organism>
<dbReference type="InterPro" id="IPR010998">
    <property type="entry name" value="Integrase_recombinase_N"/>
</dbReference>
<evidence type="ECO:0000256" key="5">
    <source>
        <dbReference type="ARBA" id="ARBA00023172"/>
    </source>
</evidence>
<dbReference type="AlphaFoldDB" id="A0A9X4B4K3"/>
<keyword evidence="5" id="KW-0233">DNA recombination</keyword>
<keyword evidence="4" id="KW-0238">DNA-binding</keyword>
<comment type="function">
    <text evidence="1">Site-specific tyrosine recombinase, which acts by catalyzing the cutting and rejoining of the recombining DNA molecules.</text>
</comment>
<evidence type="ECO:0000256" key="1">
    <source>
        <dbReference type="ARBA" id="ARBA00003283"/>
    </source>
</evidence>
<dbReference type="Gene3D" id="1.10.443.10">
    <property type="entry name" value="Intergrase catalytic core"/>
    <property type="match status" value="1"/>
</dbReference>
<dbReference type="PROSITE" id="PS51898">
    <property type="entry name" value="TYR_RECOMBINASE"/>
    <property type="match status" value="1"/>
</dbReference>
<dbReference type="GO" id="GO:0015074">
    <property type="term" value="P:DNA integration"/>
    <property type="evidence" value="ECO:0007669"/>
    <property type="project" value="UniProtKB-KW"/>
</dbReference>
<feature type="domain" description="Tyr recombinase" evidence="6">
    <location>
        <begin position="179"/>
        <end position="388"/>
    </location>
</feature>
<evidence type="ECO:0000313" key="7">
    <source>
        <dbReference type="EMBL" id="MDC4242333.1"/>
    </source>
</evidence>
<dbReference type="InterPro" id="IPR002104">
    <property type="entry name" value="Integrase_catalytic"/>
</dbReference>
<reference evidence="7" key="1">
    <citation type="submission" date="2022-05" db="EMBL/GenBank/DDBJ databases">
        <title>Draft genome sequence of Clostridium tertium strain CP3 isolated from Peru.</title>
        <authorList>
            <person name="Hurtado R."/>
            <person name="Lima L."/>
            <person name="Sousa T."/>
            <person name="Jaiswal A.K."/>
            <person name="Tiwari S."/>
            <person name="Maturrano L."/>
            <person name="Brenig B."/>
            <person name="Azevedo V."/>
        </authorList>
    </citation>
    <scope>NUCLEOTIDE SEQUENCE</scope>
    <source>
        <strain evidence="7">CP3</strain>
    </source>
</reference>
<dbReference type="InterPro" id="IPR004107">
    <property type="entry name" value="Integrase_SAM-like_N"/>
</dbReference>
<evidence type="ECO:0000256" key="3">
    <source>
        <dbReference type="ARBA" id="ARBA00022908"/>
    </source>
</evidence>
<dbReference type="Gene3D" id="1.10.150.130">
    <property type="match status" value="1"/>
</dbReference>
<protein>
    <submittedName>
        <fullName evidence="7">Site-specific integrase</fullName>
    </submittedName>
</protein>
<sequence>MKKSTKKGNGEGSISKIEKNGKMVWKGTISIGYDENGKLKRKVFYGNTKIEVVDKIAEFKARQNLDDIPNDDKITFEEWFYNYLFQFRVHDMKPSTFDRYYGIYSNYVLNSQIGKKKLIDLRTIDFQKYYTALLKTKPVSTVKSINRYISTCINEAVRQGYISKNYTVNVRLPKADENETINVLSIDEQKRFVNYINTADVELKNFFILALGTGMRQGEIMGLKWKDINFKDRAIKITRSLKKVTFIDADGTRRSEYIEQTPKTKSSIREIPISESVYKCLKDQEKKQKLNKLYIDNSIYIESDYVFTDKIGNTIDKNKPNRHFRAILKELKINPIKFHSLRHTFATRLFEKDVPVKTVQALLGHKDINTTMNIYTHVMKEQKEKAINILDDII</sequence>
<proteinExistence type="inferred from homology"/>
<dbReference type="SUPFAM" id="SSF56349">
    <property type="entry name" value="DNA breaking-rejoining enzymes"/>
    <property type="match status" value="1"/>
</dbReference>
<dbReference type="InterPro" id="IPR050090">
    <property type="entry name" value="Tyrosine_recombinase_XerCD"/>
</dbReference>
<dbReference type="InterPro" id="IPR013762">
    <property type="entry name" value="Integrase-like_cat_sf"/>
</dbReference>
<name>A0A9X4B4K3_9CLOT</name>
<evidence type="ECO:0000256" key="2">
    <source>
        <dbReference type="ARBA" id="ARBA00008857"/>
    </source>
</evidence>
<keyword evidence="3" id="KW-0229">DNA integration</keyword>
<dbReference type="Pfam" id="PF00589">
    <property type="entry name" value="Phage_integrase"/>
    <property type="match status" value="1"/>
</dbReference>
<gene>
    <name evidence="7" type="ORF">NE398_19565</name>
</gene>
<dbReference type="GO" id="GO:0006310">
    <property type="term" value="P:DNA recombination"/>
    <property type="evidence" value="ECO:0007669"/>
    <property type="project" value="UniProtKB-KW"/>
</dbReference>
<dbReference type="Pfam" id="PF14659">
    <property type="entry name" value="Phage_int_SAM_3"/>
    <property type="match status" value="1"/>
</dbReference>
<dbReference type="InterPro" id="IPR011010">
    <property type="entry name" value="DNA_brk_join_enz"/>
</dbReference>
<evidence type="ECO:0000256" key="4">
    <source>
        <dbReference type="ARBA" id="ARBA00023125"/>
    </source>
</evidence>
<accession>A0A9X4B4K3</accession>
<dbReference type="RefSeq" id="WP_250455888.1">
    <property type="nucleotide sequence ID" value="NZ_CAXSLY010000021.1"/>
</dbReference>